<dbReference type="AlphaFoldDB" id="A0A0K9PE36"/>
<keyword evidence="5" id="KW-0964">Secreted</keyword>
<evidence type="ECO:0000256" key="11">
    <source>
        <dbReference type="ARBA" id="ARBA00023295"/>
    </source>
</evidence>
<dbReference type="Proteomes" id="UP000036987">
    <property type="component" value="Unassembled WGS sequence"/>
</dbReference>
<evidence type="ECO:0000256" key="14">
    <source>
        <dbReference type="SAM" id="SignalP"/>
    </source>
</evidence>
<dbReference type="OMA" id="CIRESKY"/>
<evidence type="ECO:0000256" key="1">
    <source>
        <dbReference type="ARBA" id="ARBA00000822"/>
    </source>
</evidence>
<dbReference type="OrthoDB" id="6020543at2759"/>
<sequence>MGIMANKPMSVAFFLALSFLGMRVGNSHPGYISIYWGQNVDEDSLSLACDTGNYKYINIAFLVKFGSGSTPVLNLAGHCDPGSSGTGCASLSSEIEYCQSKGIEMFLSLGGGTGNNDISSVDDANQVATYLWNNYLGGQSSSRPLGSAVLDGIDFDIEGNSSPNHYDDLAKALKSYSSSVLLSAAPQCIYPDAHLSVAINSGLFDYVWVQFYNNPNRCNYASDNVDGFTDAWNQWAQVSATKVFLGLPASPSATNNGGYIPPNTLISSVIPIVKKSEKFFGIMLWNRYYDYTQGGYSDQVKAYV</sequence>
<dbReference type="PANTHER" id="PTHR45708:SF22">
    <property type="entry name" value="ACIDIC ENDOCHITINASE"/>
    <property type="match status" value="1"/>
</dbReference>
<accession>A0A0K9PE36</accession>
<evidence type="ECO:0000256" key="5">
    <source>
        <dbReference type="ARBA" id="ARBA00022525"/>
    </source>
</evidence>
<dbReference type="InterPro" id="IPR045321">
    <property type="entry name" value="Cts1-like"/>
</dbReference>
<comment type="similarity">
    <text evidence="3">Belongs to the glycosyl hydrolase 18 family. Chitinase class II subfamily.</text>
</comment>
<dbReference type="Gene3D" id="3.20.20.80">
    <property type="entry name" value="Glycosidases"/>
    <property type="match status" value="1"/>
</dbReference>
<dbReference type="CDD" id="cd02877">
    <property type="entry name" value="GH18_hevamine_XipI_class_III"/>
    <property type="match status" value="1"/>
</dbReference>
<proteinExistence type="inferred from homology"/>
<gene>
    <name evidence="16" type="ORF">ZOSMA_271G00220</name>
</gene>
<dbReference type="GO" id="GO:0005576">
    <property type="term" value="C:extracellular region"/>
    <property type="evidence" value="ECO:0000318"/>
    <property type="project" value="GO_Central"/>
</dbReference>
<dbReference type="GO" id="GO:0000272">
    <property type="term" value="P:polysaccharide catabolic process"/>
    <property type="evidence" value="ECO:0007669"/>
    <property type="project" value="UniProtKB-KW"/>
</dbReference>
<dbReference type="PROSITE" id="PS51910">
    <property type="entry name" value="GH18_2"/>
    <property type="match status" value="1"/>
</dbReference>
<comment type="caution">
    <text evidence="16">The sequence shown here is derived from an EMBL/GenBank/DDBJ whole genome shotgun (WGS) entry which is preliminary data.</text>
</comment>
<protein>
    <recommendedName>
        <fullName evidence="4">chitinase</fullName>
        <ecNumber evidence="4">3.2.1.14</ecNumber>
    </recommendedName>
</protein>
<dbReference type="InterPro" id="IPR001223">
    <property type="entry name" value="Glyco_hydro18_cat"/>
</dbReference>
<keyword evidence="9" id="KW-1015">Disulfide bond</keyword>
<feature type="domain" description="GH18" evidence="15">
    <location>
        <begin position="30"/>
        <end position="304"/>
    </location>
</feature>
<dbReference type="GO" id="GO:0008843">
    <property type="term" value="F:endochitinase activity"/>
    <property type="evidence" value="ECO:0007669"/>
    <property type="project" value="UniProtKB-EC"/>
</dbReference>
<dbReference type="GO" id="GO:0050832">
    <property type="term" value="P:defense response to fungus"/>
    <property type="evidence" value="ECO:0000318"/>
    <property type="project" value="GO_Central"/>
</dbReference>
<evidence type="ECO:0000256" key="12">
    <source>
        <dbReference type="ARBA" id="ARBA00023326"/>
    </source>
</evidence>
<dbReference type="PROSITE" id="PS01095">
    <property type="entry name" value="GH18_1"/>
    <property type="match status" value="1"/>
</dbReference>
<evidence type="ECO:0000256" key="9">
    <source>
        <dbReference type="ARBA" id="ARBA00023157"/>
    </source>
</evidence>
<keyword evidence="8" id="KW-0146">Chitin degradation</keyword>
<evidence type="ECO:0000256" key="4">
    <source>
        <dbReference type="ARBA" id="ARBA00012729"/>
    </source>
</evidence>
<evidence type="ECO:0000313" key="16">
    <source>
        <dbReference type="EMBL" id="KMZ67224.1"/>
    </source>
</evidence>
<feature type="chain" id="PRO_5005527902" description="chitinase" evidence="14">
    <location>
        <begin position="28"/>
        <end position="304"/>
    </location>
</feature>
<dbReference type="InterPro" id="IPR017853">
    <property type="entry name" value="GH"/>
</dbReference>
<keyword evidence="12" id="KW-0624">Polysaccharide degradation</keyword>
<dbReference type="PANTHER" id="PTHR45708">
    <property type="entry name" value="ENDOCHITINASE"/>
    <property type="match status" value="1"/>
</dbReference>
<organism evidence="16 17">
    <name type="scientific">Zostera marina</name>
    <name type="common">Eelgrass</name>
    <dbReference type="NCBI Taxonomy" id="29655"/>
    <lineage>
        <taxon>Eukaryota</taxon>
        <taxon>Viridiplantae</taxon>
        <taxon>Streptophyta</taxon>
        <taxon>Embryophyta</taxon>
        <taxon>Tracheophyta</taxon>
        <taxon>Spermatophyta</taxon>
        <taxon>Magnoliopsida</taxon>
        <taxon>Liliopsida</taxon>
        <taxon>Zosteraceae</taxon>
        <taxon>Zostera</taxon>
    </lineage>
</organism>
<comment type="catalytic activity">
    <reaction evidence="1">
        <text>Random endo-hydrolysis of N-acetyl-beta-D-glucosaminide (1-&gt;4)-beta-linkages in chitin and chitodextrins.</text>
        <dbReference type="EC" id="3.2.1.14"/>
    </reaction>
</comment>
<name>A0A0K9PE36_ZOSMR</name>
<dbReference type="InterPro" id="IPR001579">
    <property type="entry name" value="Glyco_hydro_18_chit_AS"/>
</dbReference>
<evidence type="ECO:0000256" key="13">
    <source>
        <dbReference type="RuleBase" id="RU000489"/>
    </source>
</evidence>
<keyword evidence="6 14" id="KW-0732">Signal</keyword>
<dbReference type="EMBL" id="LFYR01000918">
    <property type="protein sequence ID" value="KMZ67224.1"/>
    <property type="molecule type" value="Genomic_DNA"/>
</dbReference>
<evidence type="ECO:0000256" key="8">
    <source>
        <dbReference type="ARBA" id="ARBA00023024"/>
    </source>
</evidence>
<evidence type="ECO:0000256" key="7">
    <source>
        <dbReference type="ARBA" id="ARBA00022801"/>
    </source>
</evidence>
<comment type="subcellular location">
    <subcellularLocation>
        <location evidence="2">Secreted</location>
    </subcellularLocation>
</comment>
<keyword evidence="17" id="KW-1185">Reference proteome</keyword>
<evidence type="ECO:0000256" key="2">
    <source>
        <dbReference type="ARBA" id="ARBA00004613"/>
    </source>
</evidence>
<evidence type="ECO:0000313" key="17">
    <source>
        <dbReference type="Proteomes" id="UP000036987"/>
    </source>
</evidence>
<dbReference type="EC" id="3.2.1.14" evidence="4"/>
<keyword evidence="10" id="KW-0119">Carbohydrate metabolism</keyword>
<evidence type="ECO:0000256" key="3">
    <source>
        <dbReference type="ARBA" id="ARBA00009121"/>
    </source>
</evidence>
<feature type="signal peptide" evidence="14">
    <location>
        <begin position="1"/>
        <end position="27"/>
    </location>
</feature>
<evidence type="ECO:0000259" key="15">
    <source>
        <dbReference type="PROSITE" id="PS51910"/>
    </source>
</evidence>
<dbReference type="Pfam" id="PF00704">
    <property type="entry name" value="Glyco_hydro_18"/>
    <property type="match status" value="1"/>
</dbReference>
<evidence type="ECO:0000256" key="6">
    <source>
        <dbReference type="ARBA" id="ARBA00022729"/>
    </source>
</evidence>
<dbReference type="FunFam" id="3.20.20.80:FF:000015">
    <property type="entry name" value="Acidic endochitinase SE2"/>
    <property type="match status" value="1"/>
</dbReference>
<dbReference type="GO" id="GO:0006032">
    <property type="term" value="P:chitin catabolic process"/>
    <property type="evidence" value="ECO:0007669"/>
    <property type="project" value="UniProtKB-KW"/>
</dbReference>
<dbReference type="InterPro" id="IPR050542">
    <property type="entry name" value="Glycosyl_Hydrlase18_Chitinase"/>
</dbReference>
<keyword evidence="11 13" id="KW-0326">Glycosidase</keyword>
<keyword evidence="7 13" id="KW-0378">Hydrolase</keyword>
<dbReference type="SUPFAM" id="SSF51445">
    <property type="entry name" value="(Trans)glycosidases"/>
    <property type="match status" value="1"/>
</dbReference>
<reference evidence="17" key="1">
    <citation type="journal article" date="2016" name="Nature">
        <title>The genome of the seagrass Zostera marina reveals angiosperm adaptation to the sea.</title>
        <authorList>
            <person name="Olsen J.L."/>
            <person name="Rouze P."/>
            <person name="Verhelst B."/>
            <person name="Lin Y.-C."/>
            <person name="Bayer T."/>
            <person name="Collen J."/>
            <person name="Dattolo E."/>
            <person name="De Paoli E."/>
            <person name="Dittami S."/>
            <person name="Maumus F."/>
            <person name="Michel G."/>
            <person name="Kersting A."/>
            <person name="Lauritano C."/>
            <person name="Lohaus R."/>
            <person name="Toepel M."/>
            <person name="Tonon T."/>
            <person name="Vanneste K."/>
            <person name="Amirebrahimi M."/>
            <person name="Brakel J."/>
            <person name="Bostroem C."/>
            <person name="Chovatia M."/>
            <person name="Grimwood J."/>
            <person name="Jenkins J.W."/>
            <person name="Jueterbock A."/>
            <person name="Mraz A."/>
            <person name="Stam W.T."/>
            <person name="Tice H."/>
            <person name="Bornberg-Bauer E."/>
            <person name="Green P.J."/>
            <person name="Pearson G.A."/>
            <person name="Procaccini G."/>
            <person name="Duarte C.M."/>
            <person name="Schmutz J."/>
            <person name="Reusch T.B.H."/>
            <person name="Van de Peer Y."/>
        </authorList>
    </citation>
    <scope>NUCLEOTIDE SEQUENCE [LARGE SCALE GENOMIC DNA]</scope>
    <source>
        <strain evidence="17">cv. Finnish</strain>
    </source>
</reference>
<evidence type="ECO:0000256" key="10">
    <source>
        <dbReference type="ARBA" id="ARBA00023277"/>
    </source>
</evidence>
<dbReference type="STRING" id="29655.A0A0K9PE36"/>